<dbReference type="Proteomes" id="UP001265983">
    <property type="component" value="Unassembled WGS sequence"/>
</dbReference>
<dbReference type="EMBL" id="JARUHM010000010">
    <property type="protein sequence ID" value="MDT9411333.1"/>
    <property type="molecule type" value="Genomic_DNA"/>
</dbReference>
<evidence type="ECO:0000256" key="1">
    <source>
        <dbReference type="SAM" id="MobiDB-lite"/>
    </source>
</evidence>
<sequence length="172" mass="19275">MNQETEAQKTAAIRDMTHNLRSLERIRQTTPLYGAAHRHLHQAIIALRKAIDAEIRCRPKTVKTQQNTKEPVAPSPLSSHPIPQKAEPHWAEVIEIDLLRTIEDLGHNFQLGDVQDALASISALADSAPWVLTKDGDTYEVRPEPMKSVVKTPDGESIAFYQIRGIGVRHDH</sequence>
<reference evidence="2 3" key="1">
    <citation type="submission" date="2023-03" db="EMBL/GenBank/DDBJ databases">
        <title>Whole genome sequence of the first Corynebacterium rouxii strains isolated in Brazil: a recent member of Corynebacterium diphtheriae complex.</title>
        <authorList>
            <person name="Vieira V."/>
            <person name="Ramos J.N."/>
            <person name="Araujo M.R.B."/>
            <person name="Baio P.V."/>
            <person name="Sant'Anna L.O."/>
            <person name="Veras J.F.C."/>
            <person name="Vieira E.M.D."/>
            <person name="Sousa M.A.B."/>
            <person name="Camargo C.H."/>
            <person name="Sacchi C.T."/>
            <person name="Campos K.R."/>
            <person name="Santos M.B.N."/>
            <person name="Bokermann S."/>
            <person name="Alvim L.B."/>
            <person name="Santos L.S."/>
            <person name="Mattos-Guaraldi A.L."/>
        </authorList>
    </citation>
    <scope>NUCLEOTIDE SEQUENCE [LARGE SCALE GENOMIC DNA]</scope>
    <source>
        <strain evidence="2 3">70862</strain>
    </source>
</reference>
<evidence type="ECO:0000313" key="3">
    <source>
        <dbReference type="Proteomes" id="UP001265983"/>
    </source>
</evidence>
<feature type="region of interest" description="Disordered" evidence="1">
    <location>
        <begin position="59"/>
        <end position="85"/>
    </location>
</feature>
<evidence type="ECO:0000313" key="2">
    <source>
        <dbReference type="EMBL" id="MDT9411333.1"/>
    </source>
</evidence>
<comment type="caution">
    <text evidence="2">The sequence shown here is derived from an EMBL/GenBank/DDBJ whole genome shotgun (WGS) entry which is preliminary data.</text>
</comment>
<name>A0ABU3PNE1_9CORY</name>
<gene>
    <name evidence="2" type="ORF">P8T80_08070</name>
</gene>
<protein>
    <submittedName>
        <fullName evidence="2">Uncharacterized protein</fullName>
    </submittedName>
</protein>
<organism evidence="2 3">
    <name type="scientific">Corynebacterium rouxii</name>
    <dbReference type="NCBI Taxonomy" id="2719119"/>
    <lineage>
        <taxon>Bacteria</taxon>
        <taxon>Bacillati</taxon>
        <taxon>Actinomycetota</taxon>
        <taxon>Actinomycetes</taxon>
        <taxon>Mycobacteriales</taxon>
        <taxon>Corynebacteriaceae</taxon>
        <taxon>Corynebacterium</taxon>
    </lineage>
</organism>
<proteinExistence type="predicted"/>
<keyword evidence="3" id="KW-1185">Reference proteome</keyword>
<dbReference type="RefSeq" id="WP_315649950.1">
    <property type="nucleotide sequence ID" value="NZ_JARUHM010000010.1"/>
</dbReference>
<accession>A0ABU3PNE1</accession>